<dbReference type="RefSeq" id="XP_003010334.1">
    <property type="nucleotide sequence ID" value="XM_003010288.1"/>
</dbReference>
<sequence length="79" mass="8242">MDGLFSPLLLILPLFSLLSLLSSPSSHILKASLQASPAVSSSHLSSSPIFVASTVPYTHSPDCSTIDSTDIPAARVISF</sequence>
<keyword evidence="1" id="KW-0732">Signal</keyword>
<organism evidence="2 3">
    <name type="scientific">Arthroderma benhamiae (strain ATCC MYA-4681 / CBS 112371)</name>
    <name type="common">Trichophyton mentagrophytes</name>
    <dbReference type="NCBI Taxonomy" id="663331"/>
    <lineage>
        <taxon>Eukaryota</taxon>
        <taxon>Fungi</taxon>
        <taxon>Dikarya</taxon>
        <taxon>Ascomycota</taxon>
        <taxon>Pezizomycotina</taxon>
        <taxon>Eurotiomycetes</taxon>
        <taxon>Eurotiomycetidae</taxon>
        <taxon>Onygenales</taxon>
        <taxon>Arthrodermataceae</taxon>
        <taxon>Trichophyton</taxon>
    </lineage>
</organism>
<protein>
    <recommendedName>
        <fullName evidence="4">Secreted protein</fullName>
    </recommendedName>
</protein>
<evidence type="ECO:0000256" key="1">
    <source>
        <dbReference type="SAM" id="SignalP"/>
    </source>
</evidence>
<dbReference type="GeneID" id="9525604"/>
<keyword evidence="3" id="KW-1185">Reference proteome</keyword>
<dbReference type="HOGENOM" id="CLU_2605563_0_0_1"/>
<dbReference type="EMBL" id="ABSU01000034">
    <property type="protein sequence ID" value="EFE29694.1"/>
    <property type="molecule type" value="Genomic_DNA"/>
</dbReference>
<feature type="chain" id="PRO_5003053891" description="Secreted protein" evidence="1">
    <location>
        <begin position="23"/>
        <end position="79"/>
    </location>
</feature>
<comment type="caution">
    <text evidence="2">The sequence shown here is derived from an EMBL/GenBank/DDBJ whole genome shotgun (WGS) entry which is preliminary data.</text>
</comment>
<evidence type="ECO:0000313" key="2">
    <source>
        <dbReference type="EMBL" id="EFE29694.1"/>
    </source>
</evidence>
<dbReference type="Proteomes" id="UP000008866">
    <property type="component" value="Unassembled WGS sequence"/>
</dbReference>
<accession>D4B3J6</accession>
<evidence type="ECO:0008006" key="4">
    <source>
        <dbReference type="Google" id="ProtNLM"/>
    </source>
</evidence>
<proteinExistence type="predicted"/>
<feature type="signal peptide" evidence="1">
    <location>
        <begin position="1"/>
        <end position="22"/>
    </location>
</feature>
<dbReference type="AlphaFoldDB" id="D4B3J6"/>
<reference evidence="3" key="1">
    <citation type="journal article" date="2011" name="Genome Biol.">
        <title>Comparative and functional genomics provide insights into the pathogenicity of dermatophytic fungi.</title>
        <authorList>
            <person name="Burmester A."/>
            <person name="Shelest E."/>
            <person name="Gloeckner G."/>
            <person name="Heddergott C."/>
            <person name="Schindler S."/>
            <person name="Staib P."/>
            <person name="Heidel A."/>
            <person name="Felder M."/>
            <person name="Petzold A."/>
            <person name="Szafranski K."/>
            <person name="Feuermann M."/>
            <person name="Pedruzzi I."/>
            <person name="Priebe S."/>
            <person name="Groth M."/>
            <person name="Winkler R."/>
            <person name="Li W."/>
            <person name="Kniemeyer O."/>
            <person name="Schroeckh V."/>
            <person name="Hertweck C."/>
            <person name="Hube B."/>
            <person name="White T.C."/>
            <person name="Platzer M."/>
            <person name="Guthke R."/>
            <person name="Heitman J."/>
            <person name="Woestemeyer J."/>
            <person name="Zipfel P.F."/>
            <person name="Monod M."/>
            <person name="Brakhage A.A."/>
        </authorList>
    </citation>
    <scope>NUCLEOTIDE SEQUENCE [LARGE SCALE GENOMIC DNA]</scope>
    <source>
        <strain evidence="3">ATCC MYA-4681 / CBS 112371</strain>
    </source>
</reference>
<dbReference type="KEGG" id="abe:ARB_03035"/>
<name>D4B3J6_ARTBC</name>
<evidence type="ECO:0000313" key="3">
    <source>
        <dbReference type="Proteomes" id="UP000008866"/>
    </source>
</evidence>
<gene>
    <name evidence="2" type="ORF">ARB_03035</name>
</gene>